<dbReference type="AlphaFoldDB" id="K3Z9T8"/>
<keyword evidence="1" id="KW-0812">Transmembrane</keyword>
<dbReference type="OMA" id="PERIPHQ"/>
<protein>
    <submittedName>
        <fullName evidence="2">Uncharacterized protein</fullName>
    </submittedName>
</protein>
<reference evidence="3" key="1">
    <citation type="journal article" date="2012" name="Nat. Biotechnol.">
        <title>Reference genome sequence of the model plant Setaria.</title>
        <authorList>
            <person name="Bennetzen J.L."/>
            <person name="Schmutz J."/>
            <person name="Wang H."/>
            <person name="Percifield R."/>
            <person name="Hawkins J."/>
            <person name="Pontaroli A.C."/>
            <person name="Estep M."/>
            <person name="Feng L."/>
            <person name="Vaughn J.N."/>
            <person name="Grimwood J."/>
            <person name="Jenkins J."/>
            <person name="Barry K."/>
            <person name="Lindquist E."/>
            <person name="Hellsten U."/>
            <person name="Deshpande S."/>
            <person name="Wang X."/>
            <person name="Wu X."/>
            <person name="Mitros T."/>
            <person name="Triplett J."/>
            <person name="Yang X."/>
            <person name="Ye C.Y."/>
            <person name="Mauro-Herrera M."/>
            <person name="Wang L."/>
            <person name="Li P."/>
            <person name="Sharma M."/>
            <person name="Sharma R."/>
            <person name="Ronald P.C."/>
            <person name="Panaud O."/>
            <person name="Kellogg E.A."/>
            <person name="Brutnell T.P."/>
            <person name="Doust A.N."/>
            <person name="Tuskan G.A."/>
            <person name="Rokhsar D."/>
            <person name="Devos K.M."/>
        </authorList>
    </citation>
    <scope>NUCLEOTIDE SEQUENCE [LARGE SCALE GENOMIC DNA]</scope>
    <source>
        <strain evidence="3">cv. Yugu1</strain>
    </source>
</reference>
<evidence type="ECO:0000313" key="2">
    <source>
        <dbReference type="EnsemblPlants" id="KQL12777"/>
    </source>
</evidence>
<sequence>MASIIIIAVVFVLDVLAFVLAIGAERRRSYRGHVREGLLRLQLRRVHGVRRQRAAAAARRPGGRHGRHPLLLLRPRPLAGTLAGMVRHLLRRLLAHIRDRGVVLAGGIGPERIPHQVHPEAQRQPACLRDAPQGRLRRRRRLHLPHGALHRAPLPLLRQITRHRRRAAAHRRRHRHDPHVIHPWSPLSFRLGVVLD</sequence>
<dbReference type="Gramene" id="KQL12777">
    <property type="protein sequence ID" value="KQL12777"/>
    <property type="gene ID" value="SETIT_023309mg"/>
</dbReference>
<feature type="transmembrane region" description="Helical" evidence="1">
    <location>
        <begin position="6"/>
        <end position="24"/>
    </location>
</feature>
<dbReference type="EMBL" id="AGNK02001397">
    <property type="status" value="NOT_ANNOTATED_CDS"/>
    <property type="molecule type" value="Genomic_DNA"/>
</dbReference>
<evidence type="ECO:0000313" key="3">
    <source>
        <dbReference type="Proteomes" id="UP000004995"/>
    </source>
</evidence>
<dbReference type="HOGENOM" id="CLU_1392303_0_0_1"/>
<dbReference type="EnsemblPlants" id="KQL12777">
    <property type="protein sequence ID" value="KQL12777"/>
    <property type="gene ID" value="SETIT_023309mg"/>
</dbReference>
<proteinExistence type="predicted"/>
<keyword evidence="1" id="KW-1133">Transmembrane helix</keyword>
<accession>K3Z9T8</accession>
<dbReference type="Proteomes" id="UP000004995">
    <property type="component" value="Unassembled WGS sequence"/>
</dbReference>
<keyword evidence="1" id="KW-0472">Membrane</keyword>
<reference evidence="2" key="2">
    <citation type="submission" date="2018-08" db="UniProtKB">
        <authorList>
            <consortium name="EnsemblPlants"/>
        </authorList>
    </citation>
    <scope>IDENTIFICATION</scope>
    <source>
        <strain evidence="2">Yugu1</strain>
    </source>
</reference>
<keyword evidence="3" id="KW-1185">Reference proteome</keyword>
<organism evidence="2 3">
    <name type="scientific">Setaria italica</name>
    <name type="common">Foxtail millet</name>
    <name type="synonym">Panicum italicum</name>
    <dbReference type="NCBI Taxonomy" id="4555"/>
    <lineage>
        <taxon>Eukaryota</taxon>
        <taxon>Viridiplantae</taxon>
        <taxon>Streptophyta</taxon>
        <taxon>Embryophyta</taxon>
        <taxon>Tracheophyta</taxon>
        <taxon>Spermatophyta</taxon>
        <taxon>Magnoliopsida</taxon>
        <taxon>Liliopsida</taxon>
        <taxon>Poales</taxon>
        <taxon>Poaceae</taxon>
        <taxon>PACMAD clade</taxon>
        <taxon>Panicoideae</taxon>
        <taxon>Panicodae</taxon>
        <taxon>Paniceae</taxon>
        <taxon>Cenchrinae</taxon>
        <taxon>Setaria</taxon>
    </lineage>
</organism>
<evidence type="ECO:0000256" key="1">
    <source>
        <dbReference type="SAM" id="Phobius"/>
    </source>
</evidence>
<name>K3Z9T8_SETIT</name>
<dbReference type="InParanoid" id="K3Z9T8"/>